<dbReference type="PANTHER" id="PTHR14815">
    <property type="entry name" value="DDB1- AND CUL4-ASSOCIATED FACTOR 17"/>
    <property type="match status" value="1"/>
</dbReference>
<name>A0AAN9G3C7_9CAEN</name>
<comment type="caution">
    <text evidence="2">The sequence shown here is derived from an EMBL/GenBank/DDBJ whole genome shotgun (WGS) entry which is preliminary data.</text>
</comment>
<dbReference type="InterPro" id="IPR031620">
    <property type="entry name" value="DCAF17"/>
</dbReference>
<dbReference type="EMBL" id="JBAMIC010000019">
    <property type="protein sequence ID" value="KAK7093766.1"/>
    <property type="molecule type" value="Genomic_DNA"/>
</dbReference>
<evidence type="ECO:0000256" key="1">
    <source>
        <dbReference type="SAM" id="MobiDB-lite"/>
    </source>
</evidence>
<dbReference type="Pfam" id="PF15802">
    <property type="entry name" value="DCAF17"/>
    <property type="match status" value="1"/>
</dbReference>
<dbReference type="GO" id="GO:0080008">
    <property type="term" value="C:Cul4-RING E3 ubiquitin ligase complex"/>
    <property type="evidence" value="ECO:0007669"/>
    <property type="project" value="TreeGrafter"/>
</dbReference>
<feature type="compositionally biased region" description="Basic residues" evidence="1">
    <location>
        <begin position="540"/>
        <end position="559"/>
    </location>
</feature>
<evidence type="ECO:0000313" key="3">
    <source>
        <dbReference type="Proteomes" id="UP001374579"/>
    </source>
</evidence>
<accession>A0AAN9G3C7</accession>
<sequence>MKQQIRDENVLHALIRREYYPKNSLRKNLQILKTLVCRGNYEFRKVWEQSSKQLICCESNTIFLDNYRTAYSGYGLHNGAPVPKFSISQDKLPRKIVDAVLSRSKPTTIHKSGQWTGKPGNKMYAITSSSLLVVDLNTGRVGFEILLLLSDVINFKHINWLQTEESIVLSTTLCPRLPPRQRRPPAQGPSNLVKVLAVFTTLPITFVCMFEVTRKVFGADVTDVMMCQGLLAVMHQSRHVRLYDFKHMLAKYKVEPLALRNSRYGDSAPLNINMKITELPRCLFVTRCEEWNVQIGGHPWHYLTSPVGSKGYFSVHSLCSGDVAKDGSMESDSDSIEFDRAVFHADDSSRIIHIGPEAVRVFWLKETDEDGGSVLLPAFTINLQYPRLQAVGPLMPIVTSSGRQVKRRFSMDEITGANMCTTIHEVDYEDELDVLMVCYTVHQPNALQGTLGIYDNLTGGLLKSVKLDEPWSDYLEHTVILDKDTIIHIIKSTNGKFLCQVYRLFERCHDNKPSARPKPGGRFEDELDFDFSAPENPRVRTSHRRQLAALASRRRQRPR</sequence>
<protein>
    <recommendedName>
        <fullName evidence="4">DDB1- and CUL4-associated factor 17</fullName>
    </recommendedName>
</protein>
<feature type="region of interest" description="Disordered" evidence="1">
    <location>
        <begin position="513"/>
        <end position="559"/>
    </location>
</feature>
<keyword evidence="3" id="KW-1185">Reference proteome</keyword>
<dbReference type="Proteomes" id="UP001374579">
    <property type="component" value="Unassembled WGS sequence"/>
</dbReference>
<reference evidence="2 3" key="1">
    <citation type="submission" date="2024-02" db="EMBL/GenBank/DDBJ databases">
        <title>Chromosome-scale genome assembly of the rough periwinkle Littorina saxatilis.</title>
        <authorList>
            <person name="De Jode A."/>
            <person name="Faria R."/>
            <person name="Formenti G."/>
            <person name="Sims Y."/>
            <person name="Smith T.P."/>
            <person name="Tracey A."/>
            <person name="Wood J.M.D."/>
            <person name="Zagrodzka Z.B."/>
            <person name="Johannesson K."/>
            <person name="Butlin R.K."/>
            <person name="Leder E.H."/>
        </authorList>
    </citation>
    <scope>NUCLEOTIDE SEQUENCE [LARGE SCALE GENOMIC DNA]</scope>
    <source>
        <strain evidence="2">Snail1</strain>
        <tissue evidence="2">Muscle</tissue>
    </source>
</reference>
<evidence type="ECO:0000313" key="2">
    <source>
        <dbReference type="EMBL" id="KAK7093766.1"/>
    </source>
</evidence>
<evidence type="ECO:0008006" key="4">
    <source>
        <dbReference type="Google" id="ProtNLM"/>
    </source>
</evidence>
<gene>
    <name evidence="2" type="ORF">V1264_007460</name>
</gene>
<dbReference type="AlphaFoldDB" id="A0AAN9G3C7"/>
<organism evidence="2 3">
    <name type="scientific">Littorina saxatilis</name>
    <dbReference type="NCBI Taxonomy" id="31220"/>
    <lineage>
        <taxon>Eukaryota</taxon>
        <taxon>Metazoa</taxon>
        <taxon>Spiralia</taxon>
        <taxon>Lophotrochozoa</taxon>
        <taxon>Mollusca</taxon>
        <taxon>Gastropoda</taxon>
        <taxon>Caenogastropoda</taxon>
        <taxon>Littorinimorpha</taxon>
        <taxon>Littorinoidea</taxon>
        <taxon>Littorinidae</taxon>
        <taxon>Littorina</taxon>
    </lineage>
</organism>
<proteinExistence type="predicted"/>
<dbReference type="PANTHER" id="PTHR14815:SF2">
    <property type="entry name" value="DDB1- AND CUL4-ASSOCIATED FACTOR 17"/>
    <property type="match status" value="1"/>
</dbReference>
<dbReference type="GO" id="GO:0016567">
    <property type="term" value="P:protein ubiquitination"/>
    <property type="evidence" value="ECO:0007669"/>
    <property type="project" value="InterPro"/>
</dbReference>